<proteinExistence type="predicted"/>
<dbReference type="EMBL" id="JAFCIX010000412">
    <property type="protein sequence ID" value="KAH6591318.1"/>
    <property type="molecule type" value="Genomic_DNA"/>
</dbReference>
<evidence type="ECO:0000313" key="3">
    <source>
        <dbReference type="Proteomes" id="UP001648503"/>
    </source>
</evidence>
<accession>A0ABQ8F356</accession>
<feature type="compositionally biased region" description="Basic and acidic residues" evidence="1">
    <location>
        <begin position="1"/>
        <end position="25"/>
    </location>
</feature>
<feature type="compositionally biased region" description="Acidic residues" evidence="1">
    <location>
        <begin position="62"/>
        <end position="87"/>
    </location>
</feature>
<evidence type="ECO:0000313" key="2">
    <source>
        <dbReference type="EMBL" id="KAH6591318.1"/>
    </source>
</evidence>
<dbReference type="Proteomes" id="UP001648503">
    <property type="component" value="Unassembled WGS sequence"/>
</dbReference>
<feature type="region of interest" description="Disordered" evidence="1">
    <location>
        <begin position="1"/>
        <end position="96"/>
    </location>
</feature>
<comment type="caution">
    <text evidence="2">The sequence shown here is derived from an EMBL/GenBank/DDBJ whole genome shotgun (WGS) entry which is preliminary data.</text>
</comment>
<organism evidence="2 3">
    <name type="scientific">Batrachochytrium salamandrivorans</name>
    <dbReference type="NCBI Taxonomy" id="1357716"/>
    <lineage>
        <taxon>Eukaryota</taxon>
        <taxon>Fungi</taxon>
        <taxon>Fungi incertae sedis</taxon>
        <taxon>Chytridiomycota</taxon>
        <taxon>Chytridiomycota incertae sedis</taxon>
        <taxon>Chytridiomycetes</taxon>
        <taxon>Rhizophydiales</taxon>
        <taxon>Rhizophydiales incertae sedis</taxon>
        <taxon>Batrachochytrium</taxon>
    </lineage>
</organism>
<evidence type="ECO:0000256" key="1">
    <source>
        <dbReference type="SAM" id="MobiDB-lite"/>
    </source>
</evidence>
<keyword evidence="3" id="KW-1185">Reference proteome</keyword>
<gene>
    <name evidence="2" type="ORF">BASA50_008762</name>
</gene>
<protein>
    <recommendedName>
        <fullName evidence="4">Histone chaperone domain-containing protein</fullName>
    </recommendedName>
</protein>
<evidence type="ECO:0008006" key="4">
    <source>
        <dbReference type="Google" id="ProtNLM"/>
    </source>
</evidence>
<sequence>MQTVEGENHNPENTRGFEEGRRPGRLEPIPEEDHDPLESPEPLKNSRKRKYTGSVHEREVDSEPAVELVQDDYFDEQSDDEQSEDEDPPRAKRPPR</sequence>
<reference evidence="2 3" key="1">
    <citation type="submission" date="2021-02" db="EMBL/GenBank/DDBJ databases">
        <title>Variation within the Batrachochytrium salamandrivorans European outbreak.</title>
        <authorList>
            <person name="Kelly M."/>
            <person name="Pasmans F."/>
            <person name="Shea T.P."/>
            <person name="Munoz J.F."/>
            <person name="Carranza S."/>
            <person name="Cuomo C.A."/>
            <person name="Martel A."/>
        </authorList>
    </citation>
    <scope>NUCLEOTIDE SEQUENCE [LARGE SCALE GENOMIC DNA]</scope>
    <source>
        <strain evidence="2 3">AMFP18/2</strain>
    </source>
</reference>
<name>A0ABQ8F356_9FUNG</name>